<evidence type="ECO:0000256" key="1">
    <source>
        <dbReference type="ARBA" id="ARBA00022679"/>
    </source>
</evidence>
<dbReference type="GO" id="GO:0005536">
    <property type="term" value="F:D-glucose binding"/>
    <property type="evidence" value="ECO:0007669"/>
    <property type="project" value="InterPro"/>
</dbReference>
<sequence length="338" mass="37159">MYITGDIGGTNLRLSSINGKDMIHTEYYVTREHPTLISAIQDFISKHSIKGIKSCCLAMAGPVDGKHCTLTNENTAYKYNSEEFASTLGFSVKFINDFQAIGWWIISRFVTNDAVDIIVPNPLHTGVKLYLGAGTGLGVGYVAGTTVFPCEGGHLRFGPSCPIEYELVTFMQKKHNSQHISYERFVSGNGIACIAQFFMGKTEAQLNAYLGVTGGSDKMVSELISLPASEDDQPSHVAINANKGDETFKKIMAIFFNFYGRSISDLCAGFLPSEIFIAGGIMAKNMDLLKDAFVNKKFMDGLYDKGRLSHIVKNRRISVILQDNIGLYGCCECLLQNE</sequence>
<reference evidence="3 4" key="1">
    <citation type="journal article" date="2014" name="PLoS Genet.">
        <title>The Genome of Spironucleus salmonicida Highlights a Fish Pathogen Adapted to Fluctuating Environments.</title>
        <authorList>
            <person name="Xu F."/>
            <person name="Jerlstrom-Hultqvist J."/>
            <person name="Einarsson E."/>
            <person name="Astvaldsson A."/>
            <person name="Svard S.G."/>
            <person name="Andersson J.O."/>
        </authorList>
    </citation>
    <scope>NUCLEOTIDE SEQUENCE</scope>
    <source>
        <strain evidence="4">ATCC 50377</strain>
    </source>
</reference>
<organism evidence="3">
    <name type="scientific">Spironucleus salmonicida</name>
    <dbReference type="NCBI Taxonomy" id="348837"/>
    <lineage>
        <taxon>Eukaryota</taxon>
        <taxon>Metamonada</taxon>
        <taxon>Diplomonadida</taxon>
        <taxon>Hexamitidae</taxon>
        <taxon>Hexamitinae</taxon>
        <taxon>Spironucleus</taxon>
    </lineage>
</organism>
<dbReference type="Proteomes" id="UP000018208">
    <property type="component" value="Unassembled WGS sequence"/>
</dbReference>
<dbReference type="Pfam" id="PF02685">
    <property type="entry name" value="Glucokinase"/>
    <property type="match status" value="1"/>
</dbReference>
<keyword evidence="5" id="KW-1185">Reference proteome</keyword>
<name>V6LAE9_9EUKA</name>
<reference evidence="4" key="2">
    <citation type="submission" date="2020-12" db="EMBL/GenBank/DDBJ databases">
        <title>New Spironucleus salmonicida genome in near-complete chromosomes.</title>
        <authorList>
            <person name="Xu F."/>
            <person name="Kurt Z."/>
            <person name="Jimenez-Gonzalez A."/>
            <person name="Astvaldsson A."/>
            <person name="Andersson J.O."/>
            <person name="Svard S.G."/>
        </authorList>
    </citation>
    <scope>NUCLEOTIDE SEQUENCE</scope>
    <source>
        <strain evidence="4">ATCC 50377</strain>
    </source>
</reference>
<dbReference type="OrthoDB" id="10251652at2759"/>
<dbReference type="Gene3D" id="3.40.367.20">
    <property type="match status" value="1"/>
</dbReference>
<dbReference type="PANTHER" id="PTHR47363:SF1">
    <property type="entry name" value="GLUCOKINASE"/>
    <property type="match status" value="1"/>
</dbReference>
<evidence type="ECO:0000313" key="3">
    <source>
        <dbReference type="EMBL" id="EST41430.1"/>
    </source>
</evidence>
<dbReference type="InterPro" id="IPR043129">
    <property type="entry name" value="ATPase_NBD"/>
</dbReference>
<dbReference type="PANTHER" id="PTHR47363">
    <property type="entry name" value="GLUCOKINASE"/>
    <property type="match status" value="1"/>
</dbReference>
<dbReference type="Gene3D" id="3.30.420.40">
    <property type="match status" value="1"/>
</dbReference>
<keyword evidence="1" id="KW-0808">Transferase</keyword>
<dbReference type="VEuPathDB" id="GiardiaDB:SS50377_26577"/>
<gene>
    <name evidence="3" type="ORF">SS50377_19147</name>
    <name evidence="4" type="ORF">SS50377_26577</name>
</gene>
<dbReference type="GO" id="GO:0004340">
    <property type="term" value="F:glucokinase activity"/>
    <property type="evidence" value="ECO:0007669"/>
    <property type="project" value="InterPro"/>
</dbReference>
<protein>
    <submittedName>
        <fullName evidence="3">Glucokinase</fullName>
    </submittedName>
</protein>
<evidence type="ECO:0000313" key="5">
    <source>
        <dbReference type="Proteomes" id="UP000018208"/>
    </source>
</evidence>
<dbReference type="GO" id="GO:0005524">
    <property type="term" value="F:ATP binding"/>
    <property type="evidence" value="ECO:0007669"/>
    <property type="project" value="InterPro"/>
</dbReference>
<dbReference type="CDD" id="cd24008">
    <property type="entry name" value="ASKHA_NBD_GLK"/>
    <property type="match status" value="1"/>
</dbReference>
<dbReference type="EMBL" id="KI546170">
    <property type="protein sequence ID" value="EST41430.1"/>
    <property type="molecule type" value="Genomic_DNA"/>
</dbReference>
<dbReference type="AlphaFoldDB" id="V6LAE9"/>
<evidence type="ECO:0000313" key="4">
    <source>
        <dbReference type="EMBL" id="KAH0572367.1"/>
    </source>
</evidence>
<keyword evidence="2 3" id="KW-0418">Kinase</keyword>
<dbReference type="SUPFAM" id="SSF53067">
    <property type="entry name" value="Actin-like ATPase domain"/>
    <property type="match status" value="1"/>
</dbReference>
<dbReference type="EMBL" id="AUWU02000006">
    <property type="protein sequence ID" value="KAH0572367.1"/>
    <property type="molecule type" value="Genomic_DNA"/>
</dbReference>
<dbReference type="InterPro" id="IPR003836">
    <property type="entry name" value="Glucokinase"/>
</dbReference>
<proteinExistence type="predicted"/>
<evidence type="ECO:0000256" key="2">
    <source>
        <dbReference type="ARBA" id="ARBA00022777"/>
    </source>
</evidence>
<accession>V6LAE9</accession>
<dbReference type="GO" id="GO:0006096">
    <property type="term" value="P:glycolytic process"/>
    <property type="evidence" value="ECO:0007669"/>
    <property type="project" value="InterPro"/>
</dbReference>